<sequence length="182" mass="20984">MKKIKIDFAKNSLRRTIWHTAPLYWFIFILGVAACLAISYTILQARALQQEQQAARNKILKARDSQIVPVKKLDIPVAQASAVNQVVLQLNLPWRELQYALDEATNEKVALLALEPEAKSRLLKITAETKNSDDMLSYIDRLKLQDFFVSVVLNKHEINEQDANRPWRFQLDLQWSEKASKP</sequence>
<evidence type="ECO:0000313" key="2">
    <source>
        <dbReference type="EMBL" id="AZP12388.1"/>
    </source>
</evidence>
<keyword evidence="3" id="KW-1185">Reference proteome</keyword>
<evidence type="ECO:0000256" key="1">
    <source>
        <dbReference type="SAM" id="Phobius"/>
    </source>
</evidence>
<keyword evidence="1" id="KW-0812">Transmembrane</keyword>
<organism evidence="2 3">
    <name type="scientific">Undibacterium parvum</name>
    <dbReference type="NCBI Taxonomy" id="401471"/>
    <lineage>
        <taxon>Bacteria</taxon>
        <taxon>Pseudomonadati</taxon>
        <taxon>Pseudomonadota</taxon>
        <taxon>Betaproteobacteria</taxon>
        <taxon>Burkholderiales</taxon>
        <taxon>Oxalobacteraceae</taxon>
        <taxon>Undibacterium</taxon>
    </lineage>
</organism>
<evidence type="ECO:0000313" key="3">
    <source>
        <dbReference type="Proteomes" id="UP000275663"/>
    </source>
</evidence>
<dbReference type="PROSITE" id="PS51257">
    <property type="entry name" value="PROKAR_LIPOPROTEIN"/>
    <property type="match status" value="1"/>
</dbReference>
<accession>A0A3Q9BQU8</accession>
<gene>
    <name evidence="2" type="ORF">EJN92_10470</name>
</gene>
<feature type="transmembrane region" description="Helical" evidence="1">
    <location>
        <begin position="21"/>
        <end position="43"/>
    </location>
</feature>
<proteinExistence type="predicted"/>
<keyword evidence="1" id="KW-0472">Membrane</keyword>
<dbReference type="KEGG" id="upv:EJN92_10470"/>
<reference evidence="2 3" key="1">
    <citation type="journal article" date="2011" name="Int. J. Syst. Evol. Microbiol.">
        <title>Description of Undibacterium oligocarboniphilum sp. nov., isolated from purified water, and Undibacterium pigrum strain CCUG 49012 as the type strain of Undibacterium parvum sp. nov., and emended descriptions of the genus Undibacterium and the species Undibacterium pigrum.</title>
        <authorList>
            <person name="Eder W."/>
            <person name="Wanner G."/>
            <person name="Ludwig W."/>
            <person name="Busse H.J."/>
            <person name="Ziemke-Kageler F."/>
            <person name="Lang E."/>
        </authorList>
    </citation>
    <scope>NUCLEOTIDE SEQUENCE [LARGE SCALE GENOMIC DNA]</scope>
    <source>
        <strain evidence="2 3">DSM 23061</strain>
    </source>
</reference>
<dbReference type="Proteomes" id="UP000275663">
    <property type="component" value="Chromosome"/>
</dbReference>
<dbReference type="OrthoDB" id="8703192at2"/>
<protein>
    <recommendedName>
        <fullName evidence="4">Fimbrial assembly protein</fullName>
    </recommendedName>
</protein>
<keyword evidence="1" id="KW-1133">Transmembrane helix</keyword>
<dbReference type="AlphaFoldDB" id="A0A3Q9BQU8"/>
<dbReference type="EMBL" id="CP034464">
    <property type="protein sequence ID" value="AZP12388.1"/>
    <property type="molecule type" value="Genomic_DNA"/>
</dbReference>
<evidence type="ECO:0008006" key="4">
    <source>
        <dbReference type="Google" id="ProtNLM"/>
    </source>
</evidence>
<name>A0A3Q9BQU8_9BURK</name>
<dbReference type="RefSeq" id="WP_126127769.1">
    <property type="nucleotide sequence ID" value="NZ_CP034464.1"/>
</dbReference>